<dbReference type="Pfam" id="PF04809">
    <property type="entry name" value="HupH_C"/>
    <property type="match status" value="1"/>
</dbReference>
<dbReference type="InterPro" id="IPR038527">
    <property type="entry name" value="HupH_C_sf"/>
</dbReference>
<protein>
    <recommendedName>
        <fullName evidence="2">HupH hydrogenase expression protein C-terminal domain-containing protein</fullName>
    </recommendedName>
</protein>
<feature type="domain" description="HupH hydrogenase expression protein C-terminal" evidence="2">
    <location>
        <begin position="130"/>
        <end position="251"/>
    </location>
</feature>
<keyword evidence="4" id="KW-1185">Reference proteome</keyword>
<proteinExistence type="inferred from homology"/>
<dbReference type="Gene3D" id="3.30.1370.140">
    <property type="entry name" value="HupH hydrogenase expression protein, C-terminal domain"/>
    <property type="match status" value="2"/>
</dbReference>
<gene>
    <name evidence="3" type="ORF">H5985_03885</name>
</gene>
<name>A0ABS2GU83_9BURK</name>
<dbReference type="EMBL" id="JACJKX010000005">
    <property type="protein sequence ID" value="MBM6928407.1"/>
    <property type="molecule type" value="Genomic_DNA"/>
</dbReference>
<comment type="caution">
    <text evidence="3">The sequence shown here is derived from an EMBL/GenBank/DDBJ whole genome shotgun (WGS) entry which is preliminary data.</text>
</comment>
<evidence type="ECO:0000256" key="1">
    <source>
        <dbReference type="ARBA" id="ARBA00010832"/>
    </source>
</evidence>
<comment type="similarity">
    <text evidence="1">Belongs to the HupH/HyaF family.</text>
</comment>
<reference evidence="3 4" key="1">
    <citation type="journal article" date="2021" name="Sci. Rep.">
        <title>The distribution of antibiotic resistance genes in chicken gut microbiota commensals.</title>
        <authorList>
            <person name="Juricova H."/>
            <person name="Matiasovicova J."/>
            <person name="Kubasova T."/>
            <person name="Cejkova D."/>
            <person name="Rychlik I."/>
        </authorList>
    </citation>
    <scope>NUCLEOTIDE SEQUENCE [LARGE SCALE GENOMIC DNA]</scope>
    <source>
        <strain evidence="3 4">An562</strain>
    </source>
</reference>
<dbReference type="RefSeq" id="WP_205050004.1">
    <property type="nucleotide sequence ID" value="NZ_JACJKX010000005.1"/>
</dbReference>
<evidence type="ECO:0000313" key="4">
    <source>
        <dbReference type="Proteomes" id="UP000777002"/>
    </source>
</evidence>
<accession>A0ABS2GU83</accession>
<organism evidence="3 4">
    <name type="scientific">Parasutterella secunda</name>
    <dbReference type="NCBI Taxonomy" id="626947"/>
    <lineage>
        <taxon>Bacteria</taxon>
        <taxon>Pseudomonadati</taxon>
        <taxon>Pseudomonadota</taxon>
        <taxon>Betaproteobacteria</taxon>
        <taxon>Burkholderiales</taxon>
        <taxon>Sutterellaceae</taxon>
        <taxon>Parasutterella</taxon>
    </lineage>
</organism>
<dbReference type="Proteomes" id="UP000777002">
    <property type="component" value="Unassembled WGS sequence"/>
</dbReference>
<evidence type="ECO:0000313" key="3">
    <source>
        <dbReference type="EMBL" id="MBM6928407.1"/>
    </source>
</evidence>
<evidence type="ECO:0000259" key="2">
    <source>
        <dbReference type="Pfam" id="PF04809"/>
    </source>
</evidence>
<sequence>MTQMSSNRWINVDLDAQTEHAAAEATVKFLLEVQAALFSKGSEENKPLLTVPFDRFDPNHLQFILATVGSGEVRATVGDSIRLEETMIEGLWRIQENGVDRFEVVCVPDVLLKNLSDEFLTVPTQTPEGVFAASAILQELSSAQRTEDLQSLSFEPPYTVEISRQPLSPADGEFIEKVLGKGVIDISISGFARAHIQSTAKKGIWRNRIFNNAGKALFDAYVVTKMPPEVGESIEQMQSGAKRCDEILSWLKEDLASGRL</sequence>
<dbReference type="InterPro" id="IPR006894">
    <property type="entry name" value="HupH_Hydgase_express_prot_C"/>
</dbReference>